<proteinExistence type="predicted"/>
<organism evidence="2 3">
    <name type="scientific">Burkholderia ubonensis subsp. mesacidophila</name>
    <dbReference type="NCBI Taxonomy" id="265293"/>
    <lineage>
        <taxon>Bacteria</taxon>
        <taxon>Pseudomonadati</taxon>
        <taxon>Pseudomonadota</taxon>
        <taxon>Betaproteobacteria</taxon>
        <taxon>Burkholderiales</taxon>
        <taxon>Burkholderiaceae</taxon>
        <taxon>Burkholderia</taxon>
        <taxon>Burkholderia cepacia complex</taxon>
    </lineage>
</organism>
<evidence type="ECO:0000256" key="1">
    <source>
        <dbReference type="SAM" id="Phobius"/>
    </source>
</evidence>
<accession>A0A2A4FA10</accession>
<evidence type="ECO:0000313" key="3">
    <source>
        <dbReference type="Proteomes" id="UP000217994"/>
    </source>
</evidence>
<keyword evidence="1" id="KW-0472">Membrane</keyword>
<dbReference type="EMBL" id="MTZU01000067">
    <property type="protein sequence ID" value="PCE30221.1"/>
    <property type="molecule type" value="Genomic_DNA"/>
</dbReference>
<keyword evidence="1" id="KW-0812">Transmembrane</keyword>
<reference evidence="2 3" key="1">
    <citation type="submission" date="2017-01" db="EMBL/GenBank/DDBJ databases">
        <title>Whole-Genome Shotgun Sequencing of Two beta-Proteobacterial Species in Search of the Bulgecin Biosynthetic Cluster.</title>
        <authorList>
            <person name="Horsman M.E."/>
            <person name="Marous D.R."/>
            <person name="Li R."/>
            <person name="Oliver R.A."/>
            <person name="Byun B."/>
            <person name="Emrich S.J."/>
            <person name="Boggess B."/>
            <person name="Townsend C.A."/>
            <person name="Mobashery S."/>
        </authorList>
    </citation>
    <scope>NUCLEOTIDE SEQUENCE [LARGE SCALE GENOMIC DNA]</scope>
    <source>
        <strain evidence="2 3">ATCC 31433</strain>
    </source>
</reference>
<dbReference type="AlphaFoldDB" id="A0A2A4FA10"/>
<dbReference type="RefSeq" id="WP_193834341.1">
    <property type="nucleotide sequence ID" value="NZ_CP020740.1"/>
</dbReference>
<dbReference type="Proteomes" id="UP000217994">
    <property type="component" value="Unassembled WGS sequence"/>
</dbReference>
<sequence length="259" mass="27998">MVASEVAVAASRVAPAVAQASVNWYGIVASSAAIGATITALATLYGQHRSREHEKARLAEQRAPAQLDAALMLEAFAKQAVGYADARAALIAESIRVHDPDHDDEPVSEPVEWTPLAFDGSLAKEWTALPIEIYSQCRELPLSLAESDKWTYDMAAQEWVDAADAYELDRQRAILYGLLAGELATQIRSAIGVPASVLATDCFERLQREFDELKQTYVRSGGAIELIPDLRTRLQRECPDAPGPLPATLPMVQAADGVA</sequence>
<comment type="caution">
    <text evidence="2">The sequence shown here is derived from an EMBL/GenBank/DDBJ whole genome shotgun (WGS) entry which is preliminary data.</text>
</comment>
<gene>
    <name evidence="2" type="ORF">BZL54_21245</name>
</gene>
<dbReference type="GeneID" id="69006963"/>
<feature type="transmembrane region" description="Helical" evidence="1">
    <location>
        <begin position="24"/>
        <end position="45"/>
    </location>
</feature>
<evidence type="ECO:0000313" key="2">
    <source>
        <dbReference type="EMBL" id="PCE30221.1"/>
    </source>
</evidence>
<protein>
    <submittedName>
        <fullName evidence="2">Uncharacterized protein</fullName>
    </submittedName>
</protein>
<name>A0A2A4FA10_9BURK</name>
<keyword evidence="1" id="KW-1133">Transmembrane helix</keyword>